<keyword evidence="1" id="KW-0472">Membrane</keyword>
<dbReference type="OrthoDB" id="287107at2759"/>
<evidence type="ECO:0000313" key="2">
    <source>
        <dbReference type="EMBL" id="CAD8123485.1"/>
    </source>
</evidence>
<organism evidence="2 3">
    <name type="scientific">Paramecium sonneborni</name>
    <dbReference type="NCBI Taxonomy" id="65129"/>
    <lineage>
        <taxon>Eukaryota</taxon>
        <taxon>Sar</taxon>
        <taxon>Alveolata</taxon>
        <taxon>Ciliophora</taxon>
        <taxon>Intramacronucleata</taxon>
        <taxon>Oligohymenophorea</taxon>
        <taxon>Peniculida</taxon>
        <taxon>Parameciidae</taxon>
        <taxon>Paramecium</taxon>
    </lineage>
</organism>
<reference evidence="2" key="1">
    <citation type="submission" date="2021-01" db="EMBL/GenBank/DDBJ databases">
        <authorList>
            <consortium name="Genoscope - CEA"/>
            <person name="William W."/>
        </authorList>
    </citation>
    <scope>NUCLEOTIDE SEQUENCE</scope>
</reference>
<dbReference type="Proteomes" id="UP000692954">
    <property type="component" value="Unassembled WGS sequence"/>
</dbReference>
<evidence type="ECO:0000256" key="1">
    <source>
        <dbReference type="SAM" id="Phobius"/>
    </source>
</evidence>
<feature type="transmembrane region" description="Helical" evidence="1">
    <location>
        <begin position="99"/>
        <end position="119"/>
    </location>
</feature>
<evidence type="ECO:0000313" key="3">
    <source>
        <dbReference type="Proteomes" id="UP000692954"/>
    </source>
</evidence>
<dbReference type="EMBL" id="CAJJDN010000145">
    <property type="protein sequence ID" value="CAD8123485.1"/>
    <property type="molecule type" value="Genomic_DNA"/>
</dbReference>
<gene>
    <name evidence="2" type="ORF">PSON_ATCC_30995.1.T1450031</name>
</gene>
<keyword evidence="1" id="KW-1133">Transmembrane helix</keyword>
<accession>A0A8S1R9A8</accession>
<sequence>MSLSWLVSPQLHKTTNGYFINHDNIMLAGPQDKRRLIFYYIVSQTPEKITKEDHQKYIKEKFIDVDVRSGIFSFGGIFLSLATMREQQLITSRITNRPIFNGLLILGVGLIAAAFSYNLSQILFEPLFVQRNQVISDLSEKYNFSVFDFALAKKEARLKQLRAELTSDSSNAAHF</sequence>
<keyword evidence="1" id="KW-0812">Transmembrane</keyword>
<name>A0A8S1R9A8_9CILI</name>
<comment type="caution">
    <text evidence="2">The sequence shown here is derived from an EMBL/GenBank/DDBJ whole genome shotgun (WGS) entry which is preliminary data.</text>
</comment>
<protein>
    <submittedName>
        <fullName evidence="2">Uncharacterized protein</fullName>
    </submittedName>
</protein>
<keyword evidence="3" id="KW-1185">Reference proteome</keyword>
<dbReference type="AlphaFoldDB" id="A0A8S1R9A8"/>
<proteinExistence type="predicted"/>